<feature type="region of interest" description="Disordered" evidence="7">
    <location>
        <begin position="726"/>
        <end position="793"/>
    </location>
</feature>
<dbReference type="InterPro" id="IPR027417">
    <property type="entry name" value="P-loop_NTPase"/>
</dbReference>
<feature type="compositionally biased region" description="Basic and acidic residues" evidence="7">
    <location>
        <begin position="768"/>
        <end position="778"/>
    </location>
</feature>
<dbReference type="InterPro" id="IPR014001">
    <property type="entry name" value="Helicase_ATP-bd"/>
</dbReference>
<feature type="compositionally biased region" description="Low complexity" evidence="7">
    <location>
        <begin position="61"/>
        <end position="79"/>
    </location>
</feature>
<feature type="compositionally biased region" description="Acidic residues" evidence="7">
    <location>
        <begin position="148"/>
        <end position="192"/>
    </location>
</feature>
<evidence type="ECO:0000256" key="1">
    <source>
        <dbReference type="ARBA" id="ARBA00022741"/>
    </source>
</evidence>
<dbReference type="SUPFAM" id="SSF52540">
    <property type="entry name" value="P-loop containing nucleoside triphosphate hydrolases"/>
    <property type="match status" value="2"/>
</dbReference>
<evidence type="ECO:0000256" key="7">
    <source>
        <dbReference type="SAM" id="MobiDB-lite"/>
    </source>
</evidence>
<name>F4Q3I8_CACFS</name>
<dbReference type="GO" id="GO:0005829">
    <property type="term" value="C:cytosol"/>
    <property type="evidence" value="ECO:0007669"/>
    <property type="project" value="TreeGrafter"/>
</dbReference>
<feature type="domain" description="Helicase ATP-binding" evidence="8">
    <location>
        <begin position="265"/>
        <end position="439"/>
    </location>
</feature>
<evidence type="ECO:0000256" key="3">
    <source>
        <dbReference type="ARBA" id="ARBA00022806"/>
    </source>
</evidence>
<evidence type="ECO:0000256" key="2">
    <source>
        <dbReference type="ARBA" id="ARBA00022801"/>
    </source>
</evidence>
<dbReference type="PROSITE" id="PS51195">
    <property type="entry name" value="Q_MOTIF"/>
    <property type="match status" value="1"/>
</dbReference>
<keyword evidence="2" id="KW-0378">Hydrolase</keyword>
<evidence type="ECO:0000259" key="8">
    <source>
        <dbReference type="PROSITE" id="PS51192"/>
    </source>
</evidence>
<dbReference type="PROSITE" id="PS51192">
    <property type="entry name" value="HELICASE_ATP_BIND_1"/>
    <property type="match status" value="1"/>
</dbReference>
<feature type="domain" description="Helicase C-terminal" evidence="9">
    <location>
        <begin position="450"/>
        <end position="614"/>
    </location>
</feature>
<evidence type="ECO:0000313" key="11">
    <source>
        <dbReference type="EMBL" id="EGG17646.1"/>
    </source>
</evidence>
<dbReference type="Proteomes" id="UP000007797">
    <property type="component" value="Unassembled WGS sequence"/>
</dbReference>
<dbReference type="OrthoDB" id="10259843at2759"/>
<sequence>MVVNKSVKRKVDDFVMTIDDDDEEIDTNVDIDEDDESEAEEDEVEEIENKKKKKTKKQKESTTTTTKNNNNNNNATPTIENEDDMDEEFDFEEGAQVVLPWDFAPTIEKMKRTQPSNPNITSLEDKIKKRLDLKKFKGEDTKVKVEGDGDDQELENESDDEDIKDNEEKEQDESDSDSDSEVEEVEEVEEEEQKVPKNNNTNKSIPKVKVEPLDTLKTLESNKRMKKEVVMDLPTFEELHLSRPLQKAVAKLGYTQPTPIQAKAIPLILNGKDILASATTGSGKTAAFILPILERLLYRDATHRVSRVLIVLPTRELALQCHSVFESLAQFTNVQSCLVVGGLSNKVQEHELRKRPDVIIATPGRLIDHLLNAHDVGLEDIEILVLDEADRLLDMGFKDELNRVVESCPDGRQTLLFSATLSDDVKLLAKLSLSQPVRVAVDALFQVASTLEQEFIKIKPGQLADRTAMLLSLCTRVFNGGGCIVFFRSKKEVHRIAILLGLSGLKVGELHGDLNQEQRFEALQSFRNGEVDFLLATDIAARGLDVLGVRTVINYNMPRSLAQYIHRVGRTARAGLAGRSCSFITEADRKILKDIVSRAKTKAKSRTVAQESIKLWRAKIDEMTDDVKDIIREELRELDFKKTEKDLMKAERIVANALGHKKLITDNGGIIPEAAPMERVWFQSKKEREESREAWKTENGIVSMDKDGKPVAGGKPARKGVLLKKAPKDPYAGMSRKKRRSVMHREEMARDMAEQEDAFEGGSGGQPSKKEVAKKFRSEQNNQRASGKETKRIEALRRAGIYAGPTPQEKLKLDAKQAKKTAQIKKKKVGRDDFEKDITSISEGKSSFKKGKVVAKSKSS</sequence>
<dbReference type="GO" id="GO:0003676">
    <property type="term" value="F:nucleic acid binding"/>
    <property type="evidence" value="ECO:0007669"/>
    <property type="project" value="InterPro"/>
</dbReference>
<feature type="short sequence motif" description="Q motif" evidence="5">
    <location>
        <begin position="234"/>
        <end position="262"/>
    </location>
</feature>
<dbReference type="STRING" id="1054147.F4Q3I8"/>
<dbReference type="SMART" id="SM00487">
    <property type="entry name" value="DEXDc"/>
    <property type="match status" value="1"/>
</dbReference>
<keyword evidence="12" id="KW-1185">Reference proteome</keyword>
<reference evidence="12" key="1">
    <citation type="journal article" date="2011" name="Genome Res.">
        <title>Phylogeny-wide analysis of social amoeba genomes highlights ancient origins for complex intercellular communication.</title>
        <authorList>
            <person name="Heidel A.J."/>
            <person name="Lawal H.M."/>
            <person name="Felder M."/>
            <person name="Schilde C."/>
            <person name="Helps N.R."/>
            <person name="Tunggal B."/>
            <person name="Rivero F."/>
            <person name="John U."/>
            <person name="Schleicher M."/>
            <person name="Eichinger L."/>
            <person name="Platzer M."/>
            <person name="Noegel A.A."/>
            <person name="Schaap P."/>
            <person name="Gloeckner G."/>
        </authorList>
    </citation>
    <scope>NUCLEOTIDE SEQUENCE [LARGE SCALE GENOMIC DNA]</scope>
    <source>
        <strain evidence="12">SH3</strain>
    </source>
</reference>
<dbReference type="GO" id="GO:0016787">
    <property type="term" value="F:hydrolase activity"/>
    <property type="evidence" value="ECO:0007669"/>
    <property type="project" value="UniProtKB-KW"/>
</dbReference>
<dbReference type="AlphaFoldDB" id="F4Q3I8"/>
<feature type="region of interest" description="Disordered" evidence="7">
    <location>
        <begin position="1"/>
        <end position="94"/>
    </location>
</feature>
<dbReference type="SMART" id="SM00490">
    <property type="entry name" value="HELICc"/>
    <property type="match status" value="1"/>
</dbReference>
<evidence type="ECO:0000313" key="12">
    <source>
        <dbReference type="Proteomes" id="UP000007797"/>
    </source>
</evidence>
<accession>F4Q3I8</accession>
<dbReference type="Pfam" id="PF00271">
    <property type="entry name" value="Helicase_C"/>
    <property type="match status" value="1"/>
</dbReference>
<dbReference type="InterPro" id="IPR011545">
    <property type="entry name" value="DEAD/DEAH_box_helicase_dom"/>
</dbReference>
<feature type="compositionally biased region" description="Basic and acidic residues" evidence="7">
    <location>
        <begin position="743"/>
        <end position="753"/>
    </location>
</feature>
<dbReference type="PROSITE" id="PS00039">
    <property type="entry name" value="DEAD_ATP_HELICASE"/>
    <property type="match status" value="1"/>
</dbReference>
<dbReference type="InterPro" id="IPR050079">
    <property type="entry name" value="DEAD_box_RNA_helicase"/>
</dbReference>
<evidence type="ECO:0000256" key="4">
    <source>
        <dbReference type="ARBA" id="ARBA00022840"/>
    </source>
</evidence>
<keyword evidence="3 11" id="KW-0347">Helicase</keyword>
<dbReference type="OMA" id="MIDPPKQ"/>
<protein>
    <submittedName>
        <fullName evidence="11">RNA helicase</fullName>
    </submittedName>
</protein>
<dbReference type="CDD" id="cd18787">
    <property type="entry name" value="SF2_C_DEAD"/>
    <property type="match status" value="1"/>
</dbReference>
<feature type="coiled-coil region" evidence="6">
    <location>
        <begin position="613"/>
        <end position="651"/>
    </location>
</feature>
<feature type="compositionally biased region" description="Acidic residues" evidence="7">
    <location>
        <begin position="18"/>
        <end position="46"/>
    </location>
</feature>
<dbReference type="PROSITE" id="PS51194">
    <property type="entry name" value="HELICASE_CTER"/>
    <property type="match status" value="1"/>
</dbReference>
<gene>
    <name evidence="11" type="primary">ddx27</name>
    <name evidence="11" type="ORF">DFA_08642</name>
</gene>
<dbReference type="KEGG" id="dfa:DFA_08642"/>
<keyword evidence="6" id="KW-0175">Coiled coil</keyword>
<dbReference type="Gene3D" id="3.40.50.300">
    <property type="entry name" value="P-loop containing nucleotide triphosphate hydrolases"/>
    <property type="match status" value="2"/>
</dbReference>
<feature type="compositionally biased region" description="Basic residues" evidence="7">
    <location>
        <begin position="847"/>
        <end position="860"/>
    </location>
</feature>
<evidence type="ECO:0000259" key="9">
    <source>
        <dbReference type="PROSITE" id="PS51194"/>
    </source>
</evidence>
<dbReference type="InterPro" id="IPR000629">
    <property type="entry name" value="RNA-helicase_DEAD-box_CS"/>
</dbReference>
<dbReference type="PANTHER" id="PTHR47959">
    <property type="entry name" value="ATP-DEPENDENT RNA HELICASE RHLE-RELATED"/>
    <property type="match status" value="1"/>
</dbReference>
<evidence type="ECO:0000256" key="5">
    <source>
        <dbReference type="PROSITE-ProRule" id="PRU00552"/>
    </source>
</evidence>
<dbReference type="GO" id="GO:0003724">
    <property type="term" value="F:RNA helicase activity"/>
    <property type="evidence" value="ECO:0007669"/>
    <property type="project" value="InterPro"/>
</dbReference>
<dbReference type="Pfam" id="PF00270">
    <property type="entry name" value="DEAD"/>
    <property type="match status" value="1"/>
</dbReference>
<evidence type="ECO:0000259" key="10">
    <source>
        <dbReference type="PROSITE" id="PS51195"/>
    </source>
</evidence>
<dbReference type="GO" id="GO:0005524">
    <property type="term" value="F:ATP binding"/>
    <property type="evidence" value="ECO:0007669"/>
    <property type="project" value="UniProtKB-KW"/>
</dbReference>
<proteinExistence type="predicted"/>
<dbReference type="GeneID" id="14868818"/>
<dbReference type="PANTHER" id="PTHR47959:SF1">
    <property type="entry name" value="ATP-DEPENDENT RNA HELICASE DBPA"/>
    <property type="match status" value="1"/>
</dbReference>
<dbReference type="RefSeq" id="XP_004356130.1">
    <property type="nucleotide sequence ID" value="XM_004356077.1"/>
</dbReference>
<feature type="region of interest" description="Disordered" evidence="7">
    <location>
        <begin position="824"/>
        <end position="860"/>
    </location>
</feature>
<feature type="compositionally biased region" description="Acidic residues" evidence="7">
    <location>
        <begin position="80"/>
        <end position="93"/>
    </location>
</feature>
<keyword evidence="1" id="KW-0547">Nucleotide-binding</keyword>
<dbReference type="CDD" id="cd17947">
    <property type="entry name" value="DEADc_DDX27"/>
    <property type="match status" value="1"/>
</dbReference>
<dbReference type="EMBL" id="GL883021">
    <property type="protein sequence ID" value="EGG17646.1"/>
    <property type="molecule type" value="Genomic_DNA"/>
</dbReference>
<dbReference type="InterPro" id="IPR014014">
    <property type="entry name" value="RNA_helicase_DEAD_Q_motif"/>
</dbReference>
<keyword evidence="4" id="KW-0067">ATP-binding</keyword>
<evidence type="ECO:0000256" key="6">
    <source>
        <dbReference type="SAM" id="Coils"/>
    </source>
</evidence>
<dbReference type="InterPro" id="IPR001650">
    <property type="entry name" value="Helicase_C-like"/>
</dbReference>
<feature type="domain" description="DEAD-box RNA helicase Q" evidence="10">
    <location>
        <begin position="234"/>
        <end position="262"/>
    </location>
</feature>
<feature type="region of interest" description="Disordered" evidence="7">
    <location>
        <begin position="142"/>
        <end position="209"/>
    </location>
</feature>
<organism evidence="11 12">
    <name type="scientific">Cavenderia fasciculata</name>
    <name type="common">Slime mold</name>
    <name type="synonym">Dictyostelium fasciculatum</name>
    <dbReference type="NCBI Taxonomy" id="261658"/>
    <lineage>
        <taxon>Eukaryota</taxon>
        <taxon>Amoebozoa</taxon>
        <taxon>Evosea</taxon>
        <taxon>Eumycetozoa</taxon>
        <taxon>Dictyostelia</taxon>
        <taxon>Acytosteliales</taxon>
        <taxon>Cavenderiaceae</taxon>
        <taxon>Cavenderia</taxon>
    </lineage>
</organism>